<dbReference type="AlphaFoldDB" id="A0AAW1SBV2"/>
<dbReference type="GO" id="GO:0071949">
    <property type="term" value="F:FAD binding"/>
    <property type="evidence" value="ECO:0007669"/>
    <property type="project" value="InterPro"/>
</dbReference>
<dbReference type="InterPro" id="IPR002938">
    <property type="entry name" value="FAD-bd"/>
</dbReference>
<dbReference type="PANTHER" id="PTHR43004:SF6">
    <property type="entry name" value="FAD_NAD(P)-BINDING OXIDOREDUCTASE FAMILY PROTEIN"/>
    <property type="match status" value="1"/>
</dbReference>
<gene>
    <name evidence="4" type="ORF">WJX84_010718</name>
</gene>
<feature type="domain" description="FAD-binding" evidence="3">
    <location>
        <begin position="188"/>
        <end position="353"/>
    </location>
</feature>
<reference evidence="4 5" key="1">
    <citation type="journal article" date="2024" name="Nat. Commun.">
        <title>Phylogenomics reveals the evolutionary origins of lichenization in chlorophyte algae.</title>
        <authorList>
            <person name="Puginier C."/>
            <person name="Libourel C."/>
            <person name="Otte J."/>
            <person name="Skaloud P."/>
            <person name="Haon M."/>
            <person name="Grisel S."/>
            <person name="Petersen M."/>
            <person name="Berrin J.G."/>
            <person name="Delaux P.M."/>
            <person name="Dal Grande F."/>
            <person name="Keller J."/>
        </authorList>
    </citation>
    <scope>NUCLEOTIDE SEQUENCE [LARGE SCALE GENOMIC DNA]</scope>
    <source>
        <strain evidence="4 5">SAG 2523</strain>
    </source>
</reference>
<evidence type="ECO:0000313" key="5">
    <source>
        <dbReference type="Proteomes" id="UP001485043"/>
    </source>
</evidence>
<organism evidence="4 5">
    <name type="scientific">Apatococcus fuscideae</name>
    <dbReference type="NCBI Taxonomy" id="2026836"/>
    <lineage>
        <taxon>Eukaryota</taxon>
        <taxon>Viridiplantae</taxon>
        <taxon>Chlorophyta</taxon>
        <taxon>core chlorophytes</taxon>
        <taxon>Trebouxiophyceae</taxon>
        <taxon>Chlorellales</taxon>
        <taxon>Chlorellaceae</taxon>
        <taxon>Apatococcus</taxon>
    </lineage>
</organism>
<protein>
    <recommendedName>
        <fullName evidence="3">FAD-binding domain-containing protein</fullName>
    </recommendedName>
</protein>
<dbReference type="Gene3D" id="3.50.50.60">
    <property type="entry name" value="FAD/NAD(P)-binding domain"/>
    <property type="match status" value="2"/>
</dbReference>
<dbReference type="Pfam" id="PF01494">
    <property type="entry name" value="FAD_binding_3"/>
    <property type="match status" value="2"/>
</dbReference>
<keyword evidence="2" id="KW-0274">FAD</keyword>
<dbReference type="Gene3D" id="3.30.70.2450">
    <property type="match status" value="1"/>
</dbReference>
<name>A0AAW1SBV2_9CHLO</name>
<dbReference type="InterPro" id="IPR036188">
    <property type="entry name" value="FAD/NAD-bd_sf"/>
</dbReference>
<proteinExistence type="predicted"/>
<evidence type="ECO:0000256" key="2">
    <source>
        <dbReference type="ARBA" id="ARBA00022827"/>
    </source>
</evidence>
<evidence type="ECO:0000256" key="1">
    <source>
        <dbReference type="ARBA" id="ARBA00022630"/>
    </source>
</evidence>
<sequence length="747" mass="79524">MAVEGLMQSLLHLSRQLCSAAASSPGHFPVVIAGAGPTGLTLALLLSRLRIPSLLLDRASGLTTHPQAHFINNRTMEVFRPLDGLAAKIQATSPPLDQWRKFVYCEQVTGGVFGEVDHFRGQNSPLMADLSPVPVTHLSQNRLVPLLLDRVQGGGQCDVRFSHRVAGYREHPQGLRVQVTPAEGMPFEHLVNIHFFCPDLWQHIKHRPAMLYFVFNSQVVSVLVGHDLPHGELVAQVPIYPPQQSLADFTPEVCKRIVRQSIGLQDIPVRLGTVRQWTMSSQVADRFQEGRVFLAGDAAHCFPPAGGFGMNTGIQDAHNLAWKLAAVLEGRAGEGLLRSYGAERRPIAQANADLSVANFQDAVRVPHALGLDPRAANFLHTAVSSIPASFVPAGASRALLNMGMAVGRAMGGTKGPLRSWREAALAKILAAGDSLRLQFPREDLGFVYHMPGAAVVPDEATAKSQAEQKAQGSLPRSAPFEQSTAVGARLPHCDIFLSGPQGDSEPISTLALQDYLPEGSFFLLLGPLPAAAPWLASLTSLAERWQLGMACIATTRQARASISYSTISSSTPSSRVLTGRRLFLLAFSTLLGCFGLVGSIGTDRSAELFRGTGNHGDNNRGDCNVIDLNTGSGNVGNNNGEALTRIAASLFNHSPLGYGSYGHGYGYGLYGSYAAAGAPAASSGYGSHGSYGQASRGYGFYSSYGRGSSGYGSNGLQAARVATVRRHLPHGGFPGAEQPVFKDSSVA</sequence>
<evidence type="ECO:0000259" key="3">
    <source>
        <dbReference type="Pfam" id="PF01494"/>
    </source>
</evidence>
<dbReference type="InterPro" id="IPR050641">
    <property type="entry name" value="RIFMO-like"/>
</dbReference>
<dbReference type="Proteomes" id="UP001485043">
    <property type="component" value="Unassembled WGS sequence"/>
</dbReference>
<dbReference type="GO" id="GO:0005739">
    <property type="term" value="C:mitochondrion"/>
    <property type="evidence" value="ECO:0007669"/>
    <property type="project" value="TreeGrafter"/>
</dbReference>
<comment type="caution">
    <text evidence="4">The sequence shown here is derived from an EMBL/GenBank/DDBJ whole genome shotgun (WGS) entry which is preliminary data.</text>
</comment>
<keyword evidence="5" id="KW-1185">Reference proteome</keyword>
<keyword evidence="1" id="KW-0285">Flavoprotein</keyword>
<dbReference type="PANTHER" id="PTHR43004">
    <property type="entry name" value="TRK SYSTEM POTASSIUM UPTAKE PROTEIN"/>
    <property type="match status" value="1"/>
</dbReference>
<dbReference type="GO" id="GO:0016709">
    <property type="term" value="F:oxidoreductase activity, acting on paired donors, with incorporation or reduction of molecular oxygen, NAD(P)H as one donor, and incorporation of one atom of oxygen"/>
    <property type="evidence" value="ECO:0007669"/>
    <property type="project" value="UniProtKB-ARBA"/>
</dbReference>
<feature type="domain" description="FAD-binding" evidence="3">
    <location>
        <begin position="29"/>
        <end position="180"/>
    </location>
</feature>
<dbReference type="SUPFAM" id="SSF51905">
    <property type="entry name" value="FAD/NAD(P)-binding domain"/>
    <property type="match status" value="1"/>
</dbReference>
<dbReference type="PRINTS" id="PR00420">
    <property type="entry name" value="RNGMNOXGNASE"/>
</dbReference>
<evidence type="ECO:0000313" key="4">
    <source>
        <dbReference type="EMBL" id="KAK9843586.1"/>
    </source>
</evidence>
<accession>A0AAW1SBV2</accession>
<dbReference type="Gene3D" id="3.40.30.120">
    <property type="match status" value="1"/>
</dbReference>
<dbReference type="GO" id="GO:0006744">
    <property type="term" value="P:ubiquinone biosynthetic process"/>
    <property type="evidence" value="ECO:0007669"/>
    <property type="project" value="TreeGrafter"/>
</dbReference>
<dbReference type="EMBL" id="JALJOV010001686">
    <property type="protein sequence ID" value="KAK9843586.1"/>
    <property type="molecule type" value="Genomic_DNA"/>
</dbReference>